<name>A0ABZ1CBI3_9BACT</name>
<feature type="modified residue" description="4-aspartylphosphate" evidence="4">
    <location>
        <position position="60"/>
    </location>
</feature>
<dbReference type="PANTHER" id="PTHR43547:SF2">
    <property type="entry name" value="HYBRID SIGNAL TRANSDUCTION HISTIDINE KINASE C"/>
    <property type="match status" value="1"/>
</dbReference>
<dbReference type="InterPro" id="IPR036097">
    <property type="entry name" value="HisK_dim/P_sf"/>
</dbReference>
<dbReference type="InterPro" id="IPR003661">
    <property type="entry name" value="HisK_dim/P_dom"/>
</dbReference>
<dbReference type="SMART" id="SM00387">
    <property type="entry name" value="HATPase_c"/>
    <property type="match status" value="1"/>
</dbReference>
<dbReference type="InterPro" id="IPR003594">
    <property type="entry name" value="HATPase_dom"/>
</dbReference>
<dbReference type="SUPFAM" id="SSF52172">
    <property type="entry name" value="CheY-like"/>
    <property type="match status" value="1"/>
</dbReference>
<evidence type="ECO:0000259" key="5">
    <source>
        <dbReference type="PROSITE" id="PS50109"/>
    </source>
</evidence>
<comment type="catalytic activity">
    <reaction evidence="1">
        <text>ATP + protein L-histidine = ADP + protein N-phospho-L-histidine.</text>
        <dbReference type="EC" id="2.7.13.3"/>
    </reaction>
</comment>
<dbReference type="Gene3D" id="1.10.287.130">
    <property type="match status" value="1"/>
</dbReference>
<dbReference type="Pfam" id="PF08448">
    <property type="entry name" value="PAS_4"/>
    <property type="match status" value="1"/>
</dbReference>
<organism evidence="7 8">
    <name type="scientific">Actomonas aquatica</name>
    <dbReference type="NCBI Taxonomy" id="2866162"/>
    <lineage>
        <taxon>Bacteria</taxon>
        <taxon>Pseudomonadati</taxon>
        <taxon>Verrucomicrobiota</taxon>
        <taxon>Opitutia</taxon>
        <taxon>Opitutales</taxon>
        <taxon>Opitutaceae</taxon>
        <taxon>Actomonas</taxon>
    </lineage>
</organism>
<dbReference type="RefSeq" id="WP_221030911.1">
    <property type="nucleotide sequence ID" value="NZ_CP139781.1"/>
</dbReference>
<dbReference type="InterPro" id="IPR013656">
    <property type="entry name" value="PAS_4"/>
</dbReference>
<proteinExistence type="predicted"/>
<dbReference type="Pfam" id="PF02518">
    <property type="entry name" value="HATPase_c"/>
    <property type="match status" value="1"/>
</dbReference>
<evidence type="ECO:0000256" key="4">
    <source>
        <dbReference type="PROSITE-ProRule" id="PRU00169"/>
    </source>
</evidence>
<dbReference type="InterPro" id="IPR005467">
    <property type="entry name" value="His_kinase_dom"/>
</dbReference>
<dbReference type="PANTHER" id="PTHR43547">
    <property type="entry name" value="TWO-COMPONENT HISTIDINE KINASE"/>
    <property type="match status" value="1"/>
</dbReference>
<gene>
    <name evidence="7" type="ORF">K1X11_006435</name>
</gene>
<dbReference type="SMART" id="SM00388">
    <property type="entry name" value="HisKA"/>
    <property type="match status" value="1"/>
</dbReference>
<dbReference type="NCBIfam" id="TIGR00229">
    <property type="entry name" value="sensory_box"/>
    <property type="match status" value="1"/>
</dbReference>
<dbReference type="SMART" id="SM00448">
    <property type="entry name" value="REC"/>
    <property type="match status" value="1"/>
</dbReference>
<dbReference type="SUPFAM" id="SSF55785">
    <property type="entry name" value="PYP-like sensor domain (PAS domain)"/>
    <property type="match status" value="1"/>
</dbReference>
<dbReference type="PRINTS" id="PR00344">
    <property type="entry name" value="BCTRLSENSOR"/>
</dbReference>
<protein>
    <recommendedName>
        <fullName evidence="2">histidine kinase</fullName>
        <ecNumber evidence="2">2.7.13.3</ecNumber>
    </recommendedName>
</protein>
<dbReference type="Proteomes" id="UP000738431">
    <property type="component" value="Chromosome"/>
</dbReference>
<evidence type="ECO:0000313" key="8">
    <source>
        <dbReference type="Proteomes" id="UP000738431"/>
    </source>
</evidence>
<dbReference type="CDD" id="cd17538">
    <property type="entry name" value="REC_D1_PleD-like"/>
    <property type="match status" value="1"/>
</dbReference>
<reference evidence="7 8" key="1">
    <citation type="submission" date="2021-08" db="EMBL/GenBank/DDBJ databases">
        <authorList>
            <person name="Zhang D."/>
            <person name="Zhang A."/>
            <person name="Wang L."/>
        </authorList>
    </citation>
    <scope>NUCLEOTIDE SEQUENCE [LARGE SCALE GENOMIC DNA]</scope>
    <source>
        <strain evidence="7 8">WL0086</strain>
    </source>
</reference>
<dbReference type="SUPFAM" id="SSF47384">
    <property type="entry name" value="Homodimeric domain of signal transducing histidine kinase"/>
    <property type="match status" value="1"/>
</dbReference>
<dbReference type="CDD" id="cd00130">
    <property type="entry name" value="PAS"/>
    <property type="match status" value="1"/>
</dbReference>
<dbReference type="Gene3D" id="3.30.565.10">
    <property type="entry name" value="Histidine kinase-like ATPase, C-terminal domain"/>
    <property type="match status" value="1"/>
</dbReference>
<evidence type="ECO:0000256" key="1">
    <source>
        <dbReference type="ARBA" id="ARBA00000085"/>
    </source>
</evidence>
<dbReference type="InterPro" id="IPR036890">
    <property type="entry name" value="HATPase_C_sf"/>
</dbReference>
<dbReference type="Gene3D" id="3.30.450.20">
    <property type="entry name" value="PAS domain"/>
    <property type="match status" value="1"/>
</dbReference>
<dbReference type="InterPro" id="IPR011006">
    <property type="entry name" value="CheY-like_superfamily"/>
</dbReference>
<dbReference type="InterPro" id="IPR004358">
    <property type="entry name" value="Sig_transdc_His_kin-like_C"/>
</dbReference>
<evidence type="ECO:0000259" key="6">
    <source>
        <dbReference type="PROSITE" id="PS50110"/>
    </source>
</evidence>
<dbReference type="InterPro" id="IPR000014">
    <property type="entry name" value="PAS"/>
</dbReference>
<accession>A0ABZ1CBI3</accession>
<evidence type="ECO:0000256" key="2">
    <source>
        <dbReference type="ARBA" id="ARBA00012438"/>
    </source>
</evidence>
<dbReference type="PROSITE" id="PS50109">
    <property type="entry name" value="HIS_KIN"/>
    <property type="match status" value="1"/>
</dbReference>
<reference evidence="7 8" key="2">
    <citation type="submission" date="2023-12" db="EMBL/GenBank/DDBJ databases">
        <title>Description of an unclassified Opitutus bacterium of Verrucomicrobiota.</title>
        <authorList>
            <person name="Zhang D.-F."/>
        </authorList>
    </citation>
    <scope>NUCLEOTIDE SEQUENCE [LARGE SCALE GENOMIC DNA]</scope>
    <source>
        <strain evidence="7 8">WL0086</strain>
    </source>
</reference>
<dbReference type="InterPro" id="IPR035965">
    <property type="entry name" value="PAS-like_dom_sf"/>
</dbReference>
<evidence type="ECO:0000313" key="7">
    <source>
        <dbReference type="EMBL" id="WRQ89038.1"/>
    </source>
</evidence>
<dbReference type="SMART" id="SM00091">
    <property type="entry name" value="PAS"/>
    <property type="match status" value="1"/>
</dbReference>
<keyword evidence="8" id="KW-1185">Reference proteome</keyword>
<dbReference type="EC" id="2.7.13.3" evidence="2"/>
<sequence>MPPEESPAKATVLIVDDTERSRVLLNSLLAPEGYKLIEAADGLEAIEQAQAHAPDVILLDVMMPGIDGFETCRLIREMEGLKEVPILILTALDDRKSRLEGLKAGADDFITKPIDTTELRIRLRTITRINRFRNLYEERARFEQAINHSPDGVIIANGEGNITLINPAARDLLSPEAPVNGKFCELLAPDAAEQLRTQMQQQKSTGRSSILTEFVYGRRIPNQVEITAAHLDGDSIIFNIRDITERQSLEAQLISMQRLEVLGQLAGGIAHDLNNILAAVMGTASLMELTSPEADKKHLKTILTSSRRGAEMLRQLLAFSRGSDTDIGAVDVTEVAREVADVASETFPAVIDVRFETPAEASLPDITANASQLHQIFMNLCVNARDALLPGGGTLTVTLGRRTIESVEGLTDSSGGKPGDYLTVAVSDTGTGIPPEVRPRLFEPFFSTKPQGRGTGLGLPTVARLVHLHHGFISLDSTVGQGTTFTCHFPLTPPASD</sequence>
<feature type="domain" description="Histidine kinase" evidence="5">
    <location>
        <begin position="268"/>
        <end position="493"/>
    </location>
</feature>
<dbReference type="Gene3D" id="3.40.50.2300">
    <property type="match status" value="1"/>
</dbReference>
<dbReference type="PROSITE" id="PS50110">
    <property type="entry name" value="RESPONSE_REGULATORY"/>
    <property type="match status" value="1"/>
</dbReference>
<dbReference type="CDD" id="cd00082">
    <property type="entry name" value="HisKA"/>
    <property type="match status" value="1"/>
</dbReference>
<dbReference type="InterPro" id="IPR001789">
    <property type="entry name" value="Sig_transdc_resp-reg_receiver"/>
</dbReference>
<dbReference type="Pfam" id="PF00512">
    <property type="entry name" value="HisKA"/>
    <property type="match status" value="1"/>
</dbReference>
<dbReference type="SUPFAM" id="SSF55874">
    <property type="entry name" value="ATPase domain of HSP90 chaperone/DNA topoisomerase II/histidine kinase"/>
    <property type="match status" value="1"/>
</dbReference>
<dbReference type="Pfam" id="PF00072">
    <property type="entry name" value="Response_reg"/>
    <property type="match status" value="1"/>
</dbReference>
<dbReference type="EMBL" id="CP139781">
    <property type="protein sequence ID" value="WRQ89038.1"/>
    <property type="molecule type" value="Genomic_DNA"/>
</dbReference>
<evidence type="ECO:0000256" key="3">
    <source>
        <dbReference type="ARBA" id="ARBA00022553"/>
    </source>
</evidence>
<feature type="domain" description="Response regulatory" evidence="6">
    <location>
        <begin position="11"/>
        <end position="127"/>
    </location>
</feature>
<keyword evidence="3 4" id="KW-0597">Phosphoprotein</keyword>